<dbReference type="Gene3D" id="1.10.8.60">
    <property type="match status" value="1"/>
</dbReference>
<dbReference type="InterPro" id="IPR025662">
    <property type="entry name" value="Sigma_54_int_dom_ATP-bd_1"/>
</dbReference>
<dbReference type="EMBL" id="CAJNBK010000027">
    <property type="protein sequence ID" value="CAE6818759.1"/>
    <property type="molecule type" value="Genomic_DNA"/>
</dbReference>
<proteinExistence type="predicted"/>
<evidence type="ECO:0000256" key="2">
    <source>
        <dbReference type="ARBA" id="ARBA00022840"/>
    </source>
</evidence>
<comment type="caution">
    <text evidence="7">The sequence shown here is derived from an EMBL/GenBank/DDBJ whole genome shotgun (WGS) entry which is preliminary data.</text>
</comment>
<evidence type="ECO:0000256" key="4">
    <source>
        <dbReference type="ARBA" id="ARBA00023125"/>
    </source>
</evidence>
<dbReference type="Pfam" id="PF02954">
    <property type="entry name" value="HTH_8"/>
    <property type="match status" value="1"/>
</dbReference>
<evidence type="ECO:0000256" key="1">
    <source>
        <dbReference type="ARBA" id="ARBA00022741"/>
    </source>
</evidence>
<dbReference type="CDD" id="cd00009">
    <property type="entry name" value="AAA"/>
    <property type="match status" value="1"/>
</dbReference>
<dbReference type="InterPro" id="IPR025944">
    <property type="entry name" value="Sigma_54_int_dom_CS"/>
</dbReference>
<feature type="domain" description="Sigma-54 factor interaction" evidence="6">
    <location>
        <begin position="350"/>
        <end position="580"/>
    </location>
</feature>
<sequence length="679" mass="73186">MQETGTPMDWFSSPDRDASVMAAWERLIQGDKPPSGTLRGVVDDSWHRCLDGRVAPDTAGAPLPLDEGALFDLRVRNDRLMHASVPLIQQTREFLSQTGTILLLADPDGMILELAGDTRIVEPAGEVRLIPGCNWAELSCGTNAIGTALALRQPVQIHGSEHFCAGIKQWTCSATVIRDPLDGSVLGVLDVSGLAQTYSQHSLAFIVSMAGRIESRLGKFAMERRLRLMERCMAYCSGRTDGVVVVDESGRLVRANPQASAAFARLGVSGALDNAFPIPDIARIAAGSMSPQSPAWLRLVRIERVTEGADTLGFMLIAPAASRRAASLSDAVLGAMPVAESTPAAAFSRIVGTSSALRTAIQKAQQLAKASVPVLLLGETGVGKELFAQGIHQASSRAGGPFVALNCGGLSRDLLSSELFGYAEGAFTGARRSGMTGKIEAANHGTLFLDEIGEMPLDIQPHLLRVLEEGEIYRLGENAPRKVSLRLIAATHRDLRADVADGKFRMDLYYRLAVTNISIPPLRERKTDLPEMIEHWLSVSRERYGITHAVFDDVAYECLLNYTWPGNVRELRNAIEGAVLMARDGIVTVAELPPEIGALAVSPKGVRDTASSGLSALARQKVRSLEMAEAESIRFAIQQSQGNLTQAAAQLGIAKSTLYQKIRKYALAHDLGITRRVSR</sequence>
<dbReference type="RefSeq" id="WP_236067042.1">
    <property type="nucleotide sequence ID" value="NZ_CAJNBK010000027.1"/>
</dbReference>
<keyword evidence="2" id="KW-0067">ATP-binding</keyword>
<organism evidence="7 8">
    <name type="scientific">Paraburkholderia haematera</name>
    <dbReference type="NCBI Taxonomy" id="2793077"/>
    <lineage>
        <taxon>Bacteria</taxon>
        <taxon>Pseudomonadati</taxon>
        <taxon>Pseudomonadota</taxon>
        <taxon>Betaproteobacteria</taxon>
        <taxon>Burkholderiales</taxon>
        <taxon>Burkholderiaceae</taxon>
        <taxon>Paraburkholderia</taxon>
    </lineage>
</organism>
<dbReference type="InterPro" id="IPR058031">
    <property type="entry name" value="AAA_lid_NorR"/>
</dbReference>
<keyword evidence="1" id="KW-0547">Nucleotide-binding</keyword>
<dbReference type="Gene3D" id="1.10.10.60">
    <property type="entry name" value="Homeodomain-like"/>
    <property type="match status" value="1"/>
</dbReference>
<dbReference type="SUPFAM" id="SSF46689">
    <property type="entry name" value="Homeodomain-like"/>
    <property type="match status" value="1"/>
</dbReference>
<dbReference type="Pfam" id="PF25601">
    <property type="entry name" value="AAA_lid_14"/>
    <property type="match status" value="1"/>
</dbReference>
<keyword evidence="3" id="KW-0805">Transcription regulation</keyword>
<dbReference type="Pfam" id="PF01590">
    <property type="entry name" value="GAF"/>
    <property type="match status" value="1"/>
</dbReference>
<dbReference type="InterPro" id="IPR009057">
    <property type="entry name" value="Homeodomain-like_sf"/>
</dbReference>
<dbReference type="Gene3D" id="3.40.50.300">
    <property type="entry name" value="P-loop containing nucleotide triphosphate hydrolases"/>
    <property type="match status" value="1"/>
</dbReference>
<dbReference type="PROSITE" id="PS00688">
    <property type="entry name" value="SIGMA54_INTERACT_3"/>
    <property type="match status" value="1"/>
</dbReference>
<dbReference type="PROSITE" id="PS50045">
    <property type="entry name" value="SIGMA54_INTERACT_4"/>
    <property type="match status" value="1"/>
</dbReference>
<dbReference type="InterPro" id="IPR003593">
    <property type="entry name" value="AAA+_ATPase"/>
</dbReference>
<dbReference type="InterPro" id="IPR027417">
    <property type="entry name" value="P-loop_NTPase"/>
</dbReference>
<dbReference type="Gene3D" id="3.30.450.20">
    <property type="entry name" value="PAS domain"/>
    <property type="match status" value="1"/>
</dbReference>
<dbReference type="PRINTS" id="PR01590">
    <property type="entry name" value="HTHFIS"/>
</dbReference>
<dbReference type="InterPro" id="IPR002078">
    <property type="entry name" value="Sigma_54_int"/>
</dbReference>
<dbReference type="Pfam" id="PF00158">
    <property type="entry name" value="Sigma54_activat"/>
    <property type="match status" value="1"/>
</dbReference>
<protein>
    <submittedName>
        <fullName evidence="7">Anaerobic nitric oxide reductase transcription regulator NorR</fullName>
    </submittedName>
</protein>
<keyword evidence="8" id="KW-1185">Reference proteome</keyword>
<evidence type="ECO:0000313" key="8">
    <source>
        <dbReference type="Proteomes" id="UP000672526"/>
    </source>
</evidence>
<dbReference type="SUPFAM" id="SSF52540">
    <property type="entry name" value="P-loop containing nucleoside triphosphate hydrolases"/>
    <property type="match status" value="1"/>
</dbReference>
<keyword evidence="4" id="KW-0238">DNA-binding</keyword>
<evidence type="ECO:0000256" key="5">
    <source>
        <dbReference type="ARBA" id="ARBA00023163"/>
    </source>
</evidence>
<dbReference type="PANTHER" id="PTHR32071">
    <property type="entry name" value="TRANSCRIPTIONAL REGULATORY PROTEIN"/>
    <property type="match status" value="1"/>
</dbReference>
<dbReference type="SMART" id="SM00382">
    <property type="entry name" value="AAA"/>
    <property type="match status" value="1"/>
</dbReference>
<accession>A0ABM8SM08</accession>
<dbReference type="InterPro" id="IPR002197">
    <property type="entry name" value="HTH_Fis"/>
</dbReference>
<dbReference type="Proteomes" id="UP000672526">
    <property type="component" value="Unassembled WGS sequence"/>
</dbReference>
<keyword evidence="5" id="KW-0804">Transcription</keyword>
<gene>
    <name evidence="7" type="primary">norR_8</name>
    <name evidence="7" type="ORF">R69888_06004</name>
</gene>
<evidence type="ECO:0000313" key="7">
    <source>
        <dbReference type="EMBL" id="CAE6818759.1"/>
    </source>
</evidence>
<reference evidence="7 8" key="1">
    <citation type="submission" date="2021-02" db="EMBL/GenBank/DDBJ databases">
        <authorList>
            <person name="Vanwijnsberghe S."/>
        </authorList>
    </citation>
    <scope>NUCLEOTIDE SEQUENCE [LARGE SCALE GENOMIC DNA]</scope>
    <source>
        <strain evidence="7 8">LMG 31837</strain>
    </source>
</reference>
<evidence type="ECO:0000259" key="6">
    <source>
        <dbReference type="PROSITE" id="PS50045"/>
    </source>
</evidence>
<name>A0ABM8SM08_9BURK</name>
<dbReference type="Gene3D" id="3.30.450.40">
    <property type="match status" value="1"/>
</dbReference>
<dbReference type="InterPro" id="IPR003018">
    <property type="entry name" value="GAF"/>
</dbReference>
<evidence type="ECO:0000256" key="3">
    <source>
        <dbReference type="ARBA" id="ARBA00023015"/>
    </source>
</evidence>
<dbReference type="PROSITE" id="PS00675">
    <property type="entry name" value="SIGMA54_INTERACT_1"/>
    <property type="match status" value="1"/>
</dbReference>
<dbReference type="InterPro" id="IPR029016">
    <property type="entry name" value="GAF-like_dom_sf"/>
</dbReference>